<dbReference type="Proteomes" id="UP000680679">
    <property type="component" value="Chromosome"/>
</dbReference>
<dbReference type="InterPro" id="IPR003697">
    <property type="entry name" value="Maf-like"/>
</dbReference>
<dbReference type="PANTHER" id="PTHR43213:SF5">
    <property type="entry name" value="BIFUNCTIONAL DTTP_UTP PYROPHOSPHATASE_METHYLTRANSFERASE PROTEIN-RELATED"/>
    <property type="match status" value="1"/>
</dbReference>
<evidence type="ECO:0000313" key="6">
    <source>
        <dbReference type="Proteomes" id="UP000680679"/>
    </source>
</evidence>
<feature type="site" description="Important for substrate specificity" evidence="4">
    <location>
        <position position="174"/>
    </location>
</feature>
<dbReference type="Gene3D" id="3.90.950.10">
    <property type="match status" value="1"/>
</dbReference>
<comment type="subcellular location">
    <subcellularLocation>
        <location evidence="4">Cytoplasm</location>
    </subcellularLocation>
</comment>
<protein>
    <recommendedName>
        <fullName evidence="4">dTTP/UTP pyrophosphatase</fullName>
        <shortName evidence="4">dTTPase/UTPase</shortName>
        <ecNumber evidence="4">3.6.1.9</ecNumber>
    </recommendedName>
    <alternativeName>
        <fullName evidence="4">Nucleoside triphosphate pyrophosphatase</fullName>
    </alternativeName>
    <alternativeName>
        <fullName evidence="4">Nucleotide pyrophosphatase</fullName>
        <shortName evidence="4">Nucleotide PPase</shortName>
    </alternativeName>
</protein>
<feature type="active site" description="Proton acceptor" evidence="4">
    <location>
        <position position="91"/>
    </location>
</feature>
<comment type="catalytic activity">
    <reaction evidence="4">
        <text>dTTP + H2O = dTMP + diphosphate + H(+)</text>
        <dbReference type="Rhea" id="RHEA:28534"/>
        <dbReference type="ChEBI" id="CHEBI:15377"/>
        <dbReference type="ChEBI" id="CHEBI:15378"/>
        <dbReference type="ChEBI" id="CHEBI:33019"/>
        <dbReference type="ChEBI" id="CHEBI:37568"/>
        <dbReference type="ChEBI" id="CHEBI:63528"/>
        <dbReference type="EC" id="3.6.1.9"/>
    </reaction>
</comment>
<dbReference type="InterPro" id="IPR029001">
    <property type="entry name" value="ITPase-like_fam"/>
</dbReference>
<dbReference type="CDD" id="cd00555">
    <property type="entry name" value="Maf"/>
    <property type="match status" value="1"/>
</dbReference>
<dbReference type="EMBL" id="AP024563">
    <property type="protein sequence ID" value="BCU07802.1"/>
    <property type="molecule type" value="Genomic_DNA"/>
</dbReference>
<dbReference type="HAMAP" id="MF_00528">
    <property type="entry name" value="Maf"/>
    <property type="match status" value="1"/>
</dbReference>
<dbReference type="NCBIfam" id="TIGR00172">
    <property type="entry name" value="maf"/>
    <property type="match status" value="1"/>
</dbReference>
<feature type="site" description="Important for substrate specificity" evidence="4">
    <location>
        <position position="92"/>
    </location>
</feature>
<comment type="catalytic activity">
    <reaction evidence="4">
        <text>UTP + H2O = UMP + diphosphate + H(+)</text>
        <dbReference type="Rhea" id="RHEA:29395"/>
        <dbReference type="ChEBI" id="CHEBI:15377"/>
        <dbReference type="ChEBI" id="CHEBI:15378"/>
        <dbReference type="ChEBI" id="CHEBI:33019"/>
        <dbReference type="ChEBI" id="CHEBI:46398"/>
        <dbReference type="ChEBI" id="CHEBI:57865"/>
        <dbReference type="EC" id="3.6.1.9"/>
    </reaction>
</comment>
<gene>
    <name evidence="5" type="ORF">Atep_24790</name>
</gene>
<evidence type="ECO:0000313" key="5">
    <source>
        <dbReference type="EMBL" id="BCU07802.1"/>
    </source>
</evidence>
<keyword evidence="4" id="KW-0963">Cytoplasm</keyword>
<proteinExistence type="inferred from homology"/>
<dbReference type="EC" id="3.6.1.9" evidence="4"/>
<comment type="similarity">
    <text evidence="4">Belongs to the Maf family. YhdE subfamily.</text>
</comment>
<dbReference type="PIRSF" id="PIRSF006305">
    <property type="entry name" value="Maf"/>
    <property type="match status" value="1"/>
</dbReference>
<dbReference type="SUPFAM" id="SSF52972">
    <property type="entry name" value="ITPase-like"/>
    <property type="match status" value="1"/>
</dbReference>
<dbReference type="PANTHER" id="PTHR43213">
    <property type="entry name" value="BIFUNCTIONAL DTTP/UTP PYROPHOSPHATASE/METHYLTRANSFERASE PROTEIN-RELATED"/>
    <property type="match status" value="1"/>
</dbReference>
<feature type="site" description="Important for substrate specificity" evidence="4">
    <location>
        <position position="31"/>
    </location>
</feature>
<comment type="caution">
    <text evidence="4">Lacks conserved residue(s) required for the propagation of feature annotation.</text>
</comment>
<keyword evidence="6" id="KW-1185">Reference proteome</keyword>
<name>A0ABN6GEC1_9GAMM</name>
<comment type="function">
    <text evidence="4">Nucleoside triphosphate pyrophosphatase that hydrolyzes dTTP and UTP. May have a dual role in cell division arrest and in preventing the incorporation of modified nucleotides into cellular nucleic acids.</text>
</comment>
<evidence type="ECO:0000256" key="1">
    <source>
        <dbReference type="ARBA" id="ARBA00001968"/>
    </source>
</evidence>
<keyword evidence="2 4" id="KW-0378">Hydrolase</keyword>
<accession>A0ABN6GEC1</accession>
<evidence type="ECO:0000256" key="3">
    <source>
        <dbReference type="ARBA" id="ARBA00023080"/>
    </source>
</evidence>
<evidence type="ECO:0000256" key="2">
    <source>
        <dbReference type="ARBA" id="ARBA00022801"/>
    </source>
</evidence>
<sequence length="217" mass="23612">MNRKGAKYAKEFVSSMSETDHHLYLASRSPRRGELLNQIGVRFAQVAADVDETPGPGESPEDYVRRIAIEKAQAGRLGIPTGDPRPVLAADTAVIIDGEILGKPLDRPDFLLMMARLSGRTHQVLTGVALAQAGEVRYALSTSRVRFRAIDDRERLAYWASGEPQDKAGGYGIQGLGALFVAELQGSYSGVMGLPLYETGRLLHHAGIVLLDRDRLS</sequence>
<reference evidence="5 6" key="1">
    <citation type="submission" date="2021-04" db="EMBL/GenBank/DDBJ databases">
        <title>Complete genome sequencing of Allochromatium tepidum strain NZ.</title>
        <authorList>
            <person name="Tsukatani Y."/>
            <person name="Mori H."/>
        </authorList>
    </citation>
    <scope>NUCLEOTIDE SEQUENCE [LARGE SCALE GENOMIC DNA]</scope>
    <source>
        <strain evidence="5 6">NZ</strain>
    </source>
</reference>
<comment type="cofactor">
    <cofactor evidence="1 4">
        <name>a divalent metal cation</name>
        <dbReference type="ChEBI" id="CHEBI:60240"/>
    </cofactor>
</comment>
<evidence type="ECO:0000256" key="4">
    <source>
        <dbReference type="HAMAP-Rule" id="MF_00528"/>
    </source>
</evidence>
<dbReference type="Pfam" id="PF02545">
    <property type="entry name" value="Maf"/>
    <property type="match status" value="1"/>
</dbReference>
<keyword evidence="3 4" id="KW-0546">Nucleotide metabolism</keyword>
<organism evidence="5 6">
    <name type="scientific">Allochromatium tepidum</name>
    <dbReference type="NCBI Taxonomy" id="553982"/>
    <lineage>
        <taxon>Bacteria</taxon>
        <taxon>Pseudomonadati</taxon>
        <taxon>Pseudomonadota</taxon>
        <taxon>Gammaproteobacteria</taxon>
        <taxon>Chromatiales</taxon>
        <taxon>Chromatiaceae</taxon>
        <taxon>Allochromatium</taxon>
    </lineage>
</organism>